<gene>
    <name evidence="1" type="ORF">BDY19DRAFT_998910</name>
</gene>
<comment type="caution">
    <text evidence="1">The sequence shown here is derived from an EMBL/GenBank/DDBJ whole genome shotgun (WGS) entry which is preliminary data.</text>
</comment>
<dbReference type="EMBL" id="MU275005">
    <property type="protein sequence ID" value="KAI0083043.1"/>
    <property type="molecule type" value="Genomic_DNA"/>
</dbReference>
<protein>
    <submittedName>
        <fullName evidence="1">Uncharacterized protein</fullName>
    </submittedName>
</protein>
<evidence type="ECO:0000313" key="1">
    <source>
        <dbReference type="EMBL" id="KAI0083043.1"/>
    </source>
</evidence>
<dbReference type="Proteomes" id="UP001055072">
    <property type="component" value="Unassembled WGS sequence"/>
</dbReference>
<keyword evidence="2" id="KW-1185">Reference proteome</keyword>
<organism evidence="1 2">
    <name type="scientific">Irpex rosettiformis</name>
    <dbReference type="NCBI Taxonomy" id="378272"/>
    <lineage>
        <taxon>Eukaryota</taxon>
        <taxon>Fungi</taxon>
        <taxon>Dikarya</taxon>
        <taxon>Basidiomycota</taxon>
        <taxon>Agaricomycotina</taxon>
        <taxon>Agaricomycetes</taxon>
        <taxon>Polyporales</taxon>
        <taxon>Irpicaceae</taxon>
        <taxon>Irpex</taxon>
    </lineage>
</organism>
<evidence type="ECO:0000313" key="2">
    <source>
        <dbReference type="Proteomes" id="UP001055072"/>
    </source>
</evidence>
<proteinExistence type="predicted"/>
<accession>A0ACB8TM10</accession>
<name>A0ACB8TM10_9APHY</name>
<sequence>MPNNEDTDYTPSQGYTDTSNLDIQDCHALRLPEQTSTRSKLKNLYCTGGALDSQTTDSQYVEGLIQDSNSTKARGSAYQVKKLRTRWRRLALIGKNGHAGPCICYEYRVNSAKLLLLQQKVEQLEAALDETRRELSSVIMSSSYSTSVQSPMADRTVSQPQDNPKHSDSDYNSEYENGKILLPTQYGMMWMAASEESQLEVSPPHPRPRLQCSRNLDTSCAPISRLREVHNGEKVEYYASQTQL</sequence>
<reference evidence="1" key="1">
    <citation type="journal article" date="2021" name="Environ. Microbiol.">
        <title>Gene family expansions and transcriptome signatures uncover fungal adaptations to wood decay.</title>
        <authorList>
            <person name="Hage H."/>
            <person name="Miyauchi S."/>
            <person name="Viragh M."/>
            <person name="Drula E."/>
            <person name="Min B."/>
            <person name="Chaduli D."/>
            <person name="Navarro D."/>
            <person name="Favel A."/>
            <person name="Norest M."/>
            <person name="Lesage-Meessen L."/>
            <person name="Balint B."/>
            <person name="Merenyi Z."/>
            <person name="de Eugenio L."/>
            <person name="Morin E."/>
            <person name="Martinez A.T."/>
            <person name="Baldrian P."/>
            <person name="Stursova M."/>
            <person name="Martinez M.J."/>
            <person name="Novotny C."/>
            <person name="Magnuson J.K."/>
            <person name="Spatafora J.W."/>
            <person name="Maurice S."/>
            <person name="Pangilinan J."/>
            <person name="Andreopoulos W."/>
            <person name="LaButti K."/>
            <person name="Hundley H."/>
            <person name="Na H."/>
            <person name="Kuo A."/>
            <person name="Barry K."/>
            <person name="Lipzen A."/>
            <person name="Henrissat B."/>
            <person name="Riley R."/>
            <person name="Ahrendt S."/>
            <person name="Nagy L.G."/>
            <person name="Grigoriev I.V."/>
            <person name="Martin F."/>
            <person name="Rosso M.N."/>
        </authorList>
    </citation>
    <scope>NUCLEOTIDE SEQUENCE</scope>
    <source>
        <strain evidence="1">CBS 384.51</strain>
    </source>
</reference>